<dbReference type="Gene3D" id="1.10.10.10">
    <property type="entry name" value="Winged helix-like DNA-binding domain superfamily/Winged helix DNA-binding domain"/>
    <property type="match status" value="1"/>
</dbReference>
<keyword evidence="1" id="KW-0805">Transcription regulation</keyword>
<dbReference type="PROSITE" id="PS50995">
    <property type="entry name" value="HTH_MARR_2"/>
    <property type="match status" value="1"/>
</dbReference>
<evidence type="ECO:0000256" key="1">
    <source>
        <dbReference type="ARBA" id="ARBA00023015"/>
    </source>
</evidence>
<dbReference type="Proteomes" id="UP001499854">
    <property type="component" value="Unassembled WGS sequence"/>
</dbReference>
<evidence type="ECO:0000256" key="2">
    <source>
        <dbReference type="ARBA" id="ARBA00023125"/>
    </source>
</evidence>
<dbReference type="InterPro" id="IPR023187">
    <property type="entry name" value="Tscrpt_reg_MarR-type_CS"/>
</dbReference>
<dbReference type="SMART" id="SM00347">
    <property type="entry name" value="HTH_MARR"/>
    <property type="match status" value="1"/>
</dbReference>
<dbReference type="PANTHER" id="PTHR33164:SF104">
    <property type="entry name" value="TRANSCRIPTIONAL REGULATORY PROTEIN"/>
    <property type="match status" value="1"/>
</dbReference>
<reference evidence="7" key="1">
    <citation type="journal article" date="2019" name="Int. J. Syst. Evol. Microbiol.">
        <title>The Global Catalogue of Microorganisms (GCM) 10K type strain sequencing project: providing services to taxonomists for standard genome sequencing and annotation.</title>
        <authorList>
            <consortium name="The Broad Institute Genomics Platform"/>
            <consortium name="The Broad Institute Genome Sequencing Center for Infectious Disease"/>
            <person name="Wu L."/>
            <person name="Ma J."/>
        </authorList>
    </citation>
    <scope>NUCLEOTIDE SEQUENCE [LARGE SCALE GENOMIC DNA]</scope>
    <source>
        <strain evidence="7">JCM 16013</strain>
    </source>
</reference>
<dbReference type="PROSITE" id="PS01117">
    <property type="entry name" value="HTH_MARR_1"/>
    <property type="match status" value="1"/>
</dbReference>
<protein>
    <submittedName>
        <fullName evidence="6">MarR family transcriptional regulator TamR</fullName>
    </submittedName>
</protein>
<keyword evidence="3" id="KW-0804">Transcription</keyword>
<evidence type="ECO:0000256" key="3">
    <source>
        <dbReference type="ARBA" id="ARBA00023163"/>
    </source>
</evidence>
<comment type="caution">
    <text evidence="6">The sequence shown here is derived from an EMBL/GenBank/DDBJ whole genome shotgun (WGS) entry which is preliminary data.</text>
</comment>
<dbReference type="InterPro" id="IPR036388">
    <property type="entry name" value="WH-like_DNA-bd_sf"/>
</dbReference>
<evidence type="ECO:0000259" key="5">
    <source>
        <dbReference type="PROSITE" id="PS50995"/>
    </source>
</evidence>
<dbReference type="PANTHER" id="PTHR33164">
    <property type="entry name" value="TRANSCRIPTIONAL REGULATOR, MARR FAMILY"/>
    <property type="match status" value="1"/>
</dbReference>
<feature type="region of interest" description="Disordered" evidence="4">
    <location>
        <begin position="1"/>
        <end position="25"/>
    </location>
</feature>
<dbReference type="EMBL" id="BAAAQM010000001">
    <property type="protein sequence ID" value="GAA1951891.1"/>
    <property type="molecule type" value="Genomic_DNA"/>
</dbReference>
<evidence type="ECO:0000313" key="6">
    <source>
        <dbReference type="EMBL" id="GAA1951891.1"/>
    </source>
</evidence>
<dbReference type="SUPFAM" id="SSF46785">
    <property type="entry name" value="Winged helix' DNA-binding domain"/>
    <property type="match status" value="1"/>
</dbReference>
<feature type="compositionally biased region" description="Low complexity" evidence="4">
    <location>
        <begin position="11"/>
        <end position="25"/>
    </location>
</feature>
<dbReference type="PRINTS" id="PR00598">
    <property type="entry name" value="HTHMARR"/>
</dbReference>
<keyword evidence="7" id="KW-1185">Reference proteome</keyword>
<proteinExistence type="predicted"/>
<dbReference type="InterPro" id="IPR039422">
    <property type="entry name" value="MarR/SlyA-like"/>
</dbReference>
<evidence type="ECO:0000313" key="7">
    <source>
        <dbReference type="Proteomes" id="UP001499854"/>
    </source>
</evidence>
<gene>
    <name evidence="6" type="primary">tamR</name>
    <name evidence="6" type="ORF">GCM10009838_03770</name>
</gene>
<evidence type="ECO:0000256" key="4">
    <source>
        <dbReference type="SAM" id="MobiDB-lite"/>
    </source>
</evidence>
<dbReference type="InterPro" id="IPR036390">
    <property type="entry name" value="WH_DNA-bd_sf"/>
</dbReference>
<keyword evidence="2" id="KW-0238">DNA-binding</keyword>
<dbReference type="InterPro" id="IPR000835">
    <property type="entry name" value="HTH_MarR-typ"/>
</dbReference>
<feature type="domain" description="HTH marR-type" evidence="5">
    <location>
        <begin position="49"/>
        <end position="184"/>
    </location>
</feature>
<dbReference type="Pfam" id="PF12802">
    <property type="entry name" value="MarR_2"/>
    <property type="match status" value="1"/>
</dbReference>
<feature type="compositionally biased region" description="Basic and acidic residues" evidence="4">
    <location>
        <begin position="1"/>
        <end position="10"/>
    </location>
</feature>
<accession>A0ABP5BWK2</accession>
<sequence length="188" mass="20659">MDTPRTHDLDSAAPAAPAAGSPDPAACRDEVDRLVDAWRHERPDLDVAPLEVLSRVSRLARHLDRARRTAFAEHDLEPWEFDVLSALRRAGAPYQLTPSKLLTQTLVTSGTMTNRIDRLAAKDLVKRLPDPGDRRGVLVQLSETGRERVDGAFEGLLAQERELLGSLSAAERGTLAGLLRTLVLPFDN</sequence>
<organism evidence="6 7">
    <name type="scientific">Catenulispora subtropica</name>
    <dbReference type="NCBI Taxonomy" id="450798"/>
    <lineage>
        <taxon>Bacteria</taxon>
        <taxon>Bacillati</taxon>
        <taxon>Actinomycetota</taxon>
        <taxon>Actinomycetes</taxon>
        <taxon>Catenulisporales</taxon>
        <taxon>Catenulisporaceae</taxon>
        <taxon>Catenulispora</taxon>
    </lineage>
</organism>
<name>A0ABP5BWK2_9ACTN</name>